<dbReference type="EMBL" id="LAZR01010800">
    <property type="protein sequence ID" value="KKM64994.1"/>
    <property type="molecule type" value="Genomic_DNA"/>
</dbReference>
<comment type="similarity">
    <text evidence="1">Belongs to the NAD(P)-dependent epimerase/dehydratase family.</text>
</comment>
<comment type="caution">
    <text evidence="3">The sequence shown here is derived from an EMBL/GenBank/DDBJ whole genome shotgun (WGS) entry which is preliminary data.</text>
</comment>
<dbReference type="InterPro" id="IPR001509">
    <property type="entry name" value="Epimerase_deHydtase"/>
</dbReference>
<reference evidence="3" key="1">
    <citation type="journal article" date="2015" name="Nature">
        <title>Complex archaea that bridge the gap between prokaryotes and eukaryotes.</title>
        <authorList>
            <person name="Spang A."/>
            <person name="Saw J.H."/>
            <person name="Jorgensen S.L."/>
            <person name="Zaremba-Niedzwiedzka K."/>
            <person name="Martijn J."/>
            <person name="Lind A.E."/>
            <person name="van Eijk R."/>
            <person name="Schleper C."/>
            <person name="Guy L."/>
            <person name="Ettema T.J."/>
        </authorList>
    </citation>
    <scope>NUCLEOTIDE SEQUENCE</scope>
</reference>
<protein>
    <recommendedName>
        <fullName evidence="2">NAD-dependent epimerase/dehydratase domain-containing protein</fullName>
    </recommendedName>
</protein>
<dbReference type="AlphaFoldDB" id="A0A0F9J5H0"/>
<name>A0A0F9J5H0_9ZZZZ</name>
<dbReference type="PANTHER" id="PTHR43000">
    <property type="entry name" value="DTDP-D-GLUCOSE 4,6-DEHYDRATASE-RELATED"/>
    <property type="match status" value="1"/>
</dbReference>
<dbReference type="Gene3D" id="3.40.50.720">
    <property type="entry name" value="NAD(P)-binding Rossmann-like Domain"/>
    <property type="match status" value="1"/>
</dbReference>
<evidence type="ECO:0000256" key="1">
    <source>
        <dbReference type="ARBA" id="ARBA00007637"/>
    </source>
</evidence>
<evidence type="ECO:0000259" key="2">
    <source>
        <dbReference type="Pfam" id="PF01370"/>
    </source>
</evidence>
<accession>A0A0F9J5H0</accession>
<gene>
    <name evidence="3" type="ORF">LCGC14_1495780</name>
</gene>
<organism evidence="3">
    <name type="scientific">marine sediment metagenome</name>
    <dbReference type="NCBI Taxonomy" id="412755"/>
    <lineage>
        <taxon>unclassified sequences</taxon>
        <taxon>metagenomes</taxon>
        <taxon>ecological metagenomes</taxon>
    </lineage>
</organism>
<dbReference type="Pfam" id="PF01370">
    <property type="entry name" value="Epimerase"/>
    <property type="match status" value="1"/>
</dbReference>
<sequence>MKILITGALGTVGRVLTKELWKREYDVWMCDLFHYHDPQYMRCDVGKYRQLERIFENNNFDYVYHLAAEFGRWNGEDYYDTLWVTNCVGTKNLIRMQEKLKFKMIFFSSSEVYGDWEGMMSEDVMDKYEIKQLNDYAMTKWIGEMQVLNSATMFGTETVRVRLFNTYGPGEYYSPYRSAICIFIYKALHNMPYTVYLGHRRTSTYVDDTVHTLANIIENFKPGETYNIGGNQEHDMKYVSDIILDYLGKDDSIVDYKEGEPFTTKNKKLDISKAIKDWGHNPNVTLEEGIPKTIEWMRKVYKK</sequence>
<dbReference type="InterPro" id="IPR036291">
    <property type="entry name" value="NAD(P)-bd_dom_sf"/>
</dbReference>
<feature type="domain" description="NAD-dependent epimerase/dehydratase" evidence="2">
    <location>
        <begin position="3"/>
        <end position="229"/>
    </location>
</feature>
<proteinExistence type="inferred from homology"/>
<evidence type="ECO:0000313" key="3">
    <source>
        <dbReference type="EMBL" id="KKM64994.1"/>
    </source>
</evidence>
<dbReference type="SUPFAM" id="SSF51735">
    <property type="entry name" value="NAD(P)-binding Rossmann-fold domains"/>
    <property type="match status" value="1"/>
</dbReference>